<sequence>MRRHDTMGIILTNQDKIPPITDIRANSALPVAGRYRIIDFVLSNMANAGITNIGVATESNYSSLMDHIKSGKPWDLDRKNWGLNILPPSLENSTLGRIKGNIDMLAGIKDFIQRSSHTYVVLSLGNEIYNIDFGEAVEAHIQNQSDITVIYKDLKGLEERELSRFTLIEMDGDKRVTDIEVQPFYPKTTTASMDIYIMEKALLESIVDECSARGDNDFVKDALVKKMGGMRIYGYEYTGVAHKIDNMTSYYKCNMRFLDADTRRELFNPERPIYTKTKDQSPTKYGDDAKVENSFISDGCTIEGTVENCVLSRGVKVAKGAVVRNSIIMQDSVIEEGVELDHVVFDKEVVITKGRKLIGQESYPLAISKGTVI</sequence>
<dbReference type="InterPro" id="IPR029044">
    <property type="entry name" value="Nucleotide-diphossugar_trans"/>
</dbReference>
<dbReference type="InterPro" id="IPR011004">
    <property type="entry name" value="Trimer_LpxA-like_sf"/>
</dbReference>
<dbReference type="Proteomes" id="UP000824165">
    <property type="component" value="Unassembled WGS sequence"/>
</dbReference>
<dbReference type="GO" id="GO:0008878">
    <property type="term" value="F:glucose-1-phosphate adenylyltransferase activity"/>
    <property type="evidence" value="ECO:0007669"/>
    <property type="project" value="UniProtKB-EC"/>
</dbReference>
<dbReference type="InterPro" id="IPR005835">
    <property type="entry name" value="NTP_transferase_dom"/>
</dbReference>
<keyword evidence="5" id="KW-0808">Transferase</keyword>
<evidence type="ECO:0000259" key="4">
    <source>
        <dbReference type="Pfam" id="PF24894"/>
    </source>
</evidence>
<dbReference type="PANTHER" id="PTHR43523:SF6">
    <property type="entry name" value="GLYCOGEN BIOSYNTHESIS PROTEIN GLGD"/>
    <property type="match status" value="1"/>
</dbReference>
<feature type="domain" description="Nucleotidyl transferase" evidence="3">
    <location>
        <begin position="17"/>
        <end position="227"/>
    </location>
</feature>
<accession>A0A9D1H229</accession>
<feature type="domain" description="Glucose-1-phosphate adenylyltransferase/Bifunctional protein GlmU-like C-terminal hexapeptide" evidence="4">
    <location>
        <begin position="286"/>
        <end position="359"/>
    </location>
</feature>
<evidence type="ECO:0000256" key="1">
    <source>
        <dbReference type="ARBA" id="ARBA00010443"/>
    </source>
</evidence>
<evidence type="ECO:0000256" key="2">
    <source>
        <dbReference type="ARBA" id="ARBA00023056"/>
    </source>
</evidence>
<dbReference type="Pfam" id="PF00483">
    <property type="entry name" value="NTP_transferase"/>
    <property type="match status" value="1"/>
</dbReference>
<organism evidence="5 6">
    <name type="scientific">Candidatus Ornithomonoglobus intestinigallinarum</name>
    <dbReference type="NCBI Taxonomy" id="2840894"/>
    <lineage>
        <taxon>Bacteria</taxon>
        <taxon>Bacillati</taxon>
        <taxon>Bacillota</taxon>
        <taxon>Clostridia</taxon>
        <taxon>Candidatus Ornithomonoglobus</taxon>
    </lineage>
</organism>
<dbReference type="CDD" id="cd04651">
    <property type="entry name" value="LbH_G1P_AT_C"/>
    <property type="match status" value="1"/>
</dbReference>
<dbReference type="Gene3D" id="2.160.10.10">
    <property type="entry name" value="Hexapeptide repeat proteins"/>
    <property type="match status" value="1"/>
</dbReference>
<dbReference type="InterPro" id="IPR056818">
    <property type="entry name" value="GlmU/GlgC-like_hexapep"/>
</dbReference>
<comment type="caution">
    <text evidence="5">The sequence shown here is derived from an EMBL/GenBank/DDBJ whole genome shotgun (WGS) entry which is preliminary data.</text>
</comment>
<dbReference type="CDD" id="cd02508">
    <property type="entry name" value="ADP_Glucose_PP"/>
    <property type="match status" value="1"/>
</dbReference>
<keyword evidence="2" id="KW-0320">Glycogen biosynthesis</keyword>
<dbReference type="EC" id="2.7.7.27" evidence="5"/>
<dbReference type="SUPFAM" id="SSF53448">
    <property type="entry name" value="Nucleotide-diphospho-sugar transferases"/>
    <property type="match status" value="1"/>
</dbReference>
<dbReference type="GO" id="GO:0005978">
    <property type="term" value="P:glycogen biosynthetic process"/>
    <property type="evidence" value="ECO:0007669"/>
    <property type="project" value="UniProtKB-KW"/>
</dbReference>
<evidence type="ECO:0000313" key="5">
    <source>
        <dbReference type="EMBL" id="HIT84471.1"/>
    </source>
</evidence>
<evidence type="ECO:0000259" key="3">
    <source>
        <dbReference type="Pfam" id="PF00483"/>
    </source>
</evidence>
<dbReference type="PANTHER" id="PTHR43523">
    <property type="entry name" value="GLUCOSE-1-PHOSPHATE ADENYLYLTRANSFERASE-RELATED"/>
    <property type="match status" value="1"/>
</dbReference>
<evidence type="ECO:0000313" key="6">
    <source>
        <dbReference type="Proteomes" id="UP000824165"/>
    </source>
</evidence>
<name>A0A9D1H229_9FIRM</name>
<dbReference type="InterPro" id="IPR011831">
    <property type="entry name" value="ADP-Glc_PPase"/>
</dbReference>
<reference evidence="5" key="2">
    <citation type="journal article" date="2021" name="PeerJ">
        <title>Extensive microbial diversity within the chicken gut microbiome revealed by metagenomics and culture.</title>
        <authorList>
            <person name="Gilroy R."/>
            <person name="Ravi A."/>
            <person name="Getino M."/>
            <person name="Pursley I."/>
            <person name="Horton D.L."/>
            <person name="Alikhan N.F."/>
            <person name="Baker D."/>
            <person name="Gharbi K."/>
            <person name="Hall N."/>
            <person name="Watson M."/>
            <person name="Adriaenssens E.M."/>
            <person name="Foster-Nyarko E."/>
            <person name="Jarju S."/>
            <person name="Secka A."/>
            <person name="Antonio M."/>
            <person name="Oren A."/>
            <person name="Chaudhuri R.R."/>
            <person name="La Ragione R."/>
            <person name="Hildebrand F."/>
            <person name="Pallen M.J."/>
        </authorList>
    </citation>
    <scope>NUCLEOTIDE SEQUENCE</scope>
    <source>
        <strain evidence="5">CHK181-108</strain>
    </source>
</reference>
<dbReference type="EMBL" id="DVLU01000007">
    <property type="protein sequence ID" value="HIT84471.1"/>
    <property type="molecule type" value="Genomic_DNA"/>
</dbReference>
<dbReference type="Pfam" id="PF24894">
    <property type="entry name" value="Hexapep_GlmU"/>
    <property type="match status" value="1"/>
</dbReference>
<dbReference type="Gene3D" id="3.90.550.10">
    <property type="entry name" value="Spore Coat Polysaccharide Biosynthesis Protein SpsA, Chain A"/>
    <property type="match status" value="1"/>
</dbReference>
<dbReference type="NCBIfam" id="TIGR02092">
    <property type="entry name" value="glgD"/>
    <property type="match status" value="1"/>
</dbReference>
<dbReference type="InterPro" id="IPR011832">
    <property type="entry name" value="GlgDAde_trans"/>
</dbReference>
<comment type="similarity">
    <text evidence="1">Belongs to the bacterial/plant glucose-1-phosphate adenylyltransferase family.</text>
</comment>
<dbReference type="SUPFAM" id="SSF51161">
    <property type="entry name" value="Trimeric LpxA-like enzymes"/>
    <property type="match status" value="1"/>
</dbReference>
<dbReference type="AlphaFoldDB" id="A0A9D1H229"/>
<protein>
    <submittedName>
        <fullName evidence="5">Glucose-1-phosphate adenylyltransferase subunit GlgD</fullName>
        <ecNumber evidence="5">2.7.7.27</ecNumber>
    </submittedName>
</protein>
<proteinExistence type="inferred from homology"/>
<reference evidence="5" key="1">
    <citation type="submission" date="2020-10" db="EMBL/GenBank/DDBJ databases">
        <authorList>
            <person name="Gilroy R."/>
        </authorList>
    </citation>
    <scope>NUCLEOTIDE SEQUENCE</scope>
    <source>
        <strain evidence="5">CHK181-108</strain>
    </source>
</reference>
<gene>
    <name evidence="5" type="primary">glgD</name>
    <name evidence="5" type="ORF">IAA60_01060</name>
</gene>
<keyword evidence="5" id="KW-0548">Nucleotidyltransferase</keyword>